<dbReference type="STRING" id="441103.TRN7648_01845"/>
<comment type="similarity">
    <text evidence="1">Belongs to the CpoB family.</text>
</comment>
<keyword evidence="1" id="KW-0131">Cell cycle</keyword>
<comment type="subcellular location">
    <subcellularLocation>
        <location evidence="1">Periplasm</location>
    </subcellularLocation>
</comment>
<dbReference type="Gene3D" id="1.25.40.10">
    <property type="entry name" value="Tetratricopeptide repeat domain"/>
    <property type="match status" value="1"/>
</dbReference>
<evidence type="ECO:0000313" key="3">
    <source>
        <dbReference type="Proteomes" id="UP000054935"/>
    </source>
</evidence>
<gene>
    <name evidence="1" type="primary">cpoB</name>
    <name evidence="2" type="ORF">TRN7648_01845</name>
</gene>
<sequence length="270" mass="28210" precursor="true">MTRVLALVLCVLAGQAPAQDTLADMKQDLAVLTVELQKLKRELSTTGASGVAVGGSQLDRINAIEGQLAYITSKTEQLEFRIGQVAQDGANRLGDLEFRICELEDGCDIGALGASLPLGGEIAPDAAQPVAPATDSLPYDGELAVSEEADFRSAEKALADGDGEHAALLFAQFRETYPMGPLEAAALVGEGKALALTGDTREAARRYLNAYSGFPESQIAPEALWRLGVSLGELGSVPEACVTLSEVAGRYPQSGFVAQAQDSRAALGCQ</sequence>
<dbReference type="RefSeq" id="WP_058247357.1">
    <property type="nucleotide sequence ID" value="NZ_CYSE01000003.1"/>
</dbReference>
<organism evidence="2 3">
    <name type="scientific">Tropicibacter naphthalenivorans</name>
    <dbReference type="NCBI Taxonomy" id="441103"/>
    <lineage>
        <taxon>Bacteria</taxon>
        <taxon>Pseudomonadati</taxon>
        <taxon>Pseudomonadota</taxon>
        <taxon>Alphaproteobacteria</taxon>
        <taxon>Rhodobacterales</taxon>
        <taxon>Roseobacteraceae</taxon>
        <taxon>Tropicibacter</taxon>
    </lineage>
</organism>
<dbReference type="EMBL" id="CYSE01000003">
    <property type="protein sequence ID" value="CUH78191.1"/>
    <property type="molecule type" value="Genomic_DNA"/>
</dbReference>
<keyword evidence="1" id="KW-0732">Signal</keyword>
<dbReference type="OrthoDB" id="9763909at2"/>
<keyword evidence="1" id="KW-0132">Cell division</keyword>
<dbReference type="HAMAP" id="MF_02066">
    <property type="entry name" value="CpoB"/>
    <property type="match status" value="1"/>
</dbReference>
<proteinExistence type="inferred from homology"/>
<dbReference type="Proteomes" id="UP000054935">
    <property type="component" value="Unassembled WGS sequence"/>
</dbReference>
<dbReference type="SUPFAM" id="SSF48452">
    <property type="entry name" value="TPR-like"/>
    <property type="match status" value="1"/>
</dbReference>
<feature type="signal peptide" evidence="1">
    <location>
        <begin position="1"/>
        <end position="18"/>
    </location>
</feature>
<keyword evidence="3" id="KW-1185">Reference proteome</keyword>
<dbReference type="GO" id="GO:0030288">
    <property type="term" value="C:outer membrane-bounded periplasmic space"/>
    <property type="evidence" value="ECO:0007669"/>
    <property type="project" value="UniProtKB-UniRule"/>
</dbReference>
<evidence type="ECO:0000256" key="1">
    <source>
        <dbReference type="HAMAP-Rule" id="MF_02066"/>
    </source>
</evidence>
<dbReference type="InterPro" id="IPR034706">
    <property type="entry name" value="CpoB"/>
</dbReference>
<comment type="function">
    <text evidence="1">Mediates coordination of peptidoglycan synthesis and outer membrane constriction during cell division.</text>
</comment>
<protein>
    <recommendedName>
        <fullName evidence="1">Cell division coordinator CpoB</fullName>
    </recommendedName>
</protein>
<feature type="chain" id="PRO_5009984567" description="Cell division coordinator CpoB" evidence="1">
    <location>
        <begin position="19"/>
        <end position="270"/>
    </location>
</feature>
<dbReference type="InterPro" id="IPR011990">
    <property type="entry name" value="TPR-like_helical_dom_sf"/>
</dbReference>
<name>A0A0P1G9F8_9RHOB</name>
<accession>A0A0P1G9F8</accession>
<dbReference type="Pfam" id="PF13174">
    <property type="entry name" value="TPR_6"/>
    <property type="match status" value="1"/>
</dbReference>
<evidence type="ECO:0000313" key="2">
    <source>
        <dbReference type="EMBL" id="CUH78191.1"/>
    </source>
</evidence>
<dbReference type="InterPro" id="IPR019734">
    <property type="entry name" value="TPR_rpt"/>
</dbReference>
<reference evidence="2 3" key="1">
    <citation type="submission" date="2015-09" db="EMBL/GenBank/DDBJ databases">
        <authorList>
            <consortium name="Swine Surveillance"/>
        </authorList>
    </citation>
    <scope>NUCLEOTIDE SEQUENCE [LARGE SCALE GENOMIC DNA]</scope>
    <source>
        <strain evidence="2 3">CECT 7648</strain>
    </source>
</reference>
<keyword evidence="1" id="KW-0574">Periplasm</keyword>
<dbReference type="AlphaFoldDB" id="A0A0P1G9F8"/>
<dbReference type="GO" id="GO:0043093">
    <property type="term" value="P:FtsZ-dependent cytokinesis"/>
    <property type="evidence" value="ECO:0007669"/>
    <property type="project" value="UniProtKB-UniRule"/>
</dbReference>